<dbReference type="EMBL" id="MJGC01000044">
    <property type="protein sequence ID" value="OEJ75771.1"/>
    <property type="molecule type" value="Genomic_DNA"/>
</dbReference>
<dbReference type="GO" id="GO:0016747">
    <property type="term" value="F:acyltransferase activity, transferring groups other than amino-acyl groups"/>
    <property type="evidence" value="ECO:0007669"/>
    <property type="project" value="InterPro"/>
</dbReference>
<dbReference type="STRING" id="1781255.BH720_07510"/>
<dbReference type="Pfam" id="PF00583">
    <property type="entry name" value="Acetyltransf_1"/>
    <property type="match status" value="1"/>
</dbReference>
<dbReference type="InterPro" id="IPR016181">
    <property type="entry name" value="Acyl_CoA_acyltransferase"/>
</dbReference>
<comment type="caution">
    <text evidence="2">The sequence shown here is derived from an EMBL/GenBank/DDBJ whole genome shotgun (WGS) entry which is preliminary data.</text>
</comment>
<reference evidence="2" key="1">
    <citation type="submission" date="2016-09" db="EMBL/GenBank/DDBJ databases">
        <title>Draft genome of thermotolerant cyanobacterium Desertifilum sp. strain IPPAS B-1220.</title>
        <authorList>
            <person name="Sinetova M.A."/>
            <person name="Bolakhan K."/>
            <person name="Zayadan B.K."/>
            <person name="Mironov K.S."/>
            <person name="Ustinova V."/>
            <person name="Kupriyanova E.V."/>
            <person name="Sidorov R.A."/>
            <person name="Skrypnik A.N."/>
            <person name="Gogoleva N.E."/>
            <person name="Gogolev Y.V."/>
            <person name="Los D.A."/>
        </authorList>
    </citation>
    <scope>NUCLEOTIDE SEQUENCE [LARGE SCALE GENOMIC DNA]</scope>
    <source>
        <strain evidence="2">IPPAS B-1220</strain>
    </source>
</reference>
<evidence type="ECO:0000259" key="1">
    <source>
        <dbReference type="PROSITE" id="PS51186"/>
    </source>
</evidence>
<dbReference type="AlphaFoldDB" id="A0A1E5QMD2"/>
<accession>A0A1E5QMD2</accession>
<dbReference type="SUPFAM" id="SSF55729">
    <property type="entry name" value="Acyl-CoA N-acyltransferases (Nat)"/>
    <property type="match status" value="1"/>
</dbReference>
<dbReference type="InterPro" id="IPR000182">
    <property type="entry name" value="GNAT_dom"/>
</dbReference>
<proteinExistence type="predicted"/>
<protein>
    <recommendedName>
        <fullName evidence="1">N-acetyltransferase domain-containing protein</fullName>
    </recommendedName>
</protein>
<gene>
    <name evidence="2" type="ORF">BH720_07510</name>
</gene>
<feature type="domain" description="N-acetyltransferase" evidence="1">
    <location>
        <begin position="29"/>
        <end position="207"/>
    </location>
</feature>
<dbReference type="Gene3D" id="3.40.630.30">
    <property type="match status" value="1"/>
</dbReference>
<organism evidence="2">
    <name type="scientific">Desertifilum tharense IPPAS B-1220</name>
    <dbReference type="NCBI Taxonomy" id="1781255"/>
    <lineage>
        <taxon>Bacteria</taxon>
        <taxon>Bacillati</taxon>
        <taxon>Cyanobacteriota</taxon>
        <taxon>Cyanophyceae</taxon>
        <taxon>Desertifilales</taxon>
        <taxon>Desertifilaceae</taxon>
        <taxon>Desertifilum</taxon>
    </lineage>
</organism>
<dbReference type="PANTHER" id="PTHR47443:SF3">
    <property type="entry name" value="GCN5-RELATED N-ACETYLTRANSFERASE 4, CHLOROPLASTIC"/>
    <property type="match status" value="1"/>
</dbReference>
<dbReference type="PANTHER" id="PTHR47443">
    <property type="entry name" value="ACYL-COA N-ACYLTRANSFERASES (NAT) SUPERFAMILY PROTEIN"/>
    <property type="match status" value="1"/>
</dbReference>
<evidence type="ECO:0000313" key="2">
    <source>
        <dbReference type="EMBL" id="OEJ75771.1"/>
    </source>
</evidence>
<sequence>MVSVVNSDYSHSTYCEPDSEGDCTTHFPYTVRVSRLEDVEQSAEILAESFHSRSGPMGYIYPLLRLGISEDLRNRVRSPSPHYVCLVAVETSNSSNPLKVAGTVEMGVRFRPGGVGSSDRSISASPRSHQQLYISNLAVKAIYRRQGIASALLQSCEQMALRWGCPHLYLHVLENNHQARRLYYRLGYRLHRIDWSWECWLFSKPRKLLLYKHLSAQPRAEVSAQERDRS</sequence>
<dbReference type="CDD" id="cd04301">
    <property type="entry name" value="NAT_SF"/>
    <property type="match status" value="1"/>
</dbReference>
<name>A0A1E5QMD2_9CYAN</name>
<dbReference type="PROSITE" id="PS51186">
    <property type="entry name" value="GNAT"/>
    <property type="match status" value="1"/>
</dbReference>